<sequence>MSRRWREFTLLLWPNLILLSGYFYSQILGGTLTSLGIPEFSLLCSSFLGAHLVLKASKHQGDEYLLPLAAMLTSLGLIFLFRLDPTLAKRQVAWTVIGLLALVSVCLRGRDYQRILRYPYLYLILGLFFLSLTIIAGTRIGGAKSWIVLGPLSLEPVEAVKVLVVLFLAGFLEEKKELMLEQPSWSRSWGPLLVAVNLAVLLLVLQRDLGSALILLVVFLAIIYLATGRKRYVAVGTFLFTLGALGAYVFFPHLKSRIAIWLNPWEDPQGAGYQVIQGLLAIASGRVLGTGVGLGYSQIIPAVATDFIFATMAEEMGFLGGLGTAILYLLFGYRGFRAALDAPEEQGTLLAAGLTILITFQAFIIMAGVTKLLPLTGVTLPFVSYGGSSLVISYLILGLLLNVSAARRQV</sequence>
<comment type="subcellular location">
    <subcellularLocation>
        <location evidence="1">Membrane</location>
        <topology evidence="1">Multi-pass membrane protein</topology>
    </subcellularLocation>
</comment>
<gene>
    <name evidence="7" type="ORF">SAMN00808754_1084</name>
</gene>
<feature type="transmembrane region" description="Helical" evidence="6">
    <location>
        <begin position="209"/>
        <end position="226"/>
    </location>
</feature>
<dbReference type="Proteomes" id="UP000192569">
    <property type="component" value="Chromosome I"/>
</dbReference>
<feature type="transmembrane region" description="Helical" evidence="6">
    <location>
        <begin position="184"/>
        <end position="203"/>
    </location>
</feature>
<evidence type="ECO:0000256" key="6">
    <source>
        <dbReference type="SAM" id="Phobius"/>
    </source>
</evidence>
<feature type="transmembrane region" description="Helical" evidence="6">
    <location>
        <begin position="91"/>
        <end position="108"/>
    </location>
</feature>
<dbReference type="RefSeq" id="WP_084664572.1">
    <property type="nucleotide sequence ID" value="NZ_LT838272.1"/>
</dbReference>
<keyword evidence="2 6" id="KW-0812">Transmembrane</keyword>
<evidence type="ECO:0000313" key="8">
    <source>
        <dbReference type="Proteomes" id="UP000192569"/>
    </source>
</evidence>
<dbReference type="PANTHER" id="PTHR30474">
    <property type="entry name" value="CELL CYCLE PROTEIN"/>
    <property type="match status" value="1"/>
</dbReference>
<evidence type="ECO:0000313" key="7">
    <source>
        <dbReference type="EMBL" id="SMB94662.1"/>
    </source>
</evidence>
<evidence type="ECO:0000256" key="2">
    <source>
        <dbReference type="ARBA" id="ARBA00022692"/>
    </source>
</evidence>
<dbReference type="InterPro" id="IPR001182">
    <property type="entry name" value="FtsW/RodA"/>
</dbReference>
<dbReference type="Pfam" id="PF01098">
    <property type="entry name" value="FTSW_RODA_SPOVE"/>
    <property type="match status" value="1"/>
</dbReference>
<keyword evidence="5 6" id="KW-0472">Membrane</keyword>
<feature type="transmembrane region" description="Helical" evidence="6">
    <location>
        <begin position="120"/>
        <end position="140"/>
    </location>
</feature>
<dbReference type="AlphaFoldDB" id="A0A1W1VMS1"/>
<evidence type="ECO:0000256" key="1">
    <source>
        <dbReference type="ARBA" id="ARBA00004141"/>
    </source>
</evidence>
<reference evidence="7 8" key="1">
    <citation type="submission" date="2017-04" db="EMBL/GenBank/DDBJ databases">
        <authorList>
            <person name="Afonso C.L."/>
            <person name="Miller P.J."/>
            <person name="Scott M.A."/>
            <person name="Spackman E."/>
            <person name="Goraichik I."/>
            <person name="Dimitrov K.M."/>
            <person name="Suarez D.L."/>
            <person name="Swayne D.E."/>
        </authorList>
    </citation>
    <scope>NUCLEOTIDE SEQUENCE [LARGE SCALE GENOMIC DNA]</scope>
    <source>
        <strain evidence="7 8">ToBE</strain>
    </source>
</reference>
<organism evidence="7 8">
    <name type="scientific">Thermanaeromonas toyohensis ToBE</name>
    <dbReference type="NCBI Taxonomy" id="698762"/>
    <lineage>
        <taxon>Bacteria</taxon>
        <taxon>Bacillati</taxon>
        <taxon>Bacillota</taxon>
        <taxon>Clostridia</taxon>
        <taxon>Neomoorellales</taxon>
        <taxon>Neomoorellaceae</taxon>
        <taxon>Thermanaeromonas</taxon>
    </lineage>
</organism>
<dbReference type="GO" id="GO:0008360">
    <property type="term" value="P:regulation of cell shape"/>
    <property type="evidence" value="ECO:0007669"/>
    <property type="project" value="UniProtKB-KW"/>
</dbReference>
<feature type="transmembrane region" description="Helical" evidence="6">
    <location>
        <begin position="348"/>
        <end position="370"/>
    </location>
</feature>
<dbReference type="EMBL" id="LT838272">
    <property type="protein sequence ID" value="SMB94662.1"/>
    <property type="molecule type" value="Genomic_DNA"/>
</dbReference>
<proteinExistence type="predicted"/>
<feature type="transmembrane region" description="Helical" evidence="6">
    <location>
        <begin position="382"/>
        <end position="403"/>
    </location>
</feature>
<accession>A0A1W1VMS1</accession>
<dbReference type="GO" id="GO:0051301">
    <property type="term" value="P:cell division"/>
    <property type="evidence" value="ECO:0007669"/>
    <property type="project" value="InterPro"/>
</dbReference>
<keyword evidence="4 6" id="KW-1133">Transmembrane helix</keyword>
<protein>
    <submittedName>
        <fullName evidence="7">Cell elongation-specific peptidoglycan biosynthesis regulator RodA</fullName>
    </submittedName>
</protein>
<evidence type="ECO:0000256" key="5">
    <source>
        <dbReference type="ARBA" id="ARBA00023136"/>
    </source>
</evidence>
<feature type="transmembrane region" description="Helical" evidence="6">
    <location>
        <begin position="66"/>
        <end position="85"/>
    </location>
</feature>
<keyword evidence="3" id="KW-0133">Cell shape</keyword>
<name>A0A1W1VMS1_9FIRM</name>
<evidence type="ECO:0000256" key="4">
    <source>
        <dbReference type="ARBA" id="ARBA00022989"/>
    </source>
</evidence>
<dbReference type="GO" id="GO:0015648">
    <property type="term" value="F:lipid-linked peptidoglycan transporter activity"/>
    <property type="evidence" value="ECO:0007669"/>
    <property type="project" value="TreeGrafter"/>
</dbReference>
<dbReference type="STRING" id="698762.SAMN00808754_1084"/>
<feature type="transmembrane region" description="Helical" evidence="6">
    <location>
        <begin position="233"/>
        <end position="251"/>
    </location>
</feature>
<dbReference type="OrthoDB" id="9812661at2"/>
<dbReference type="GO" id="GO:0032153">
    <property type="term" value="C:cell division site"/>
    <property type="evidence" value="ECO:0007669"/>
    <property type="project" value="TreeGrafter"/>
</dbReference>
<dbReference type="PANTHER" id="PTHR30474:SF3">
    <property type="entry name" value="PEPTIDOGLYCAN GLYCOSYLTRANSFERASE RODA"/>
    <property type="match status" value="1"/>
</dbReference>
<evidence type="ECO:0000256" key="3">
    <source>
        <dbReference type="ARBA" id="ARBA00022960"/>
    </source>
</evidence>
<dbReference type="GO" id="GO:0005886">
    <property type="term" value="C:plasma membrane"/>
    <property type="evidence" value="ECO:0007669"/>
    <property type="project" value="TreeGrafter"/>
</dbReference>
<feature type="transmembrane region" description="Helical" evidence="6">
    <location>
        <begin position="316"/>
        <end position="336"/>
    </location>
</feature>
<keyword evidence="8" id="KW-1185">Reference proteome</keyword>